<feature type="repeat" description="WD" evidence="1">
    <location>
        <begin position="338"/>
        <end position="369"/>
    </location>
</feature>
<feature type="region of interest" description="Disordered" evidence="2">
    <location>
        <begin position="1662"/>
        <end position="1704"/>
    </location>
</feature>
<dbReference type="CDD" id="cd00200">
    <property type="entry name" value="WD40"/>
    <property type="match status" value="1"/>
</dbReference>
<feature type="compositionally biased region" description="Low complexity" evidence="2">
    <location>
        <begin position="1480"/>
        <end position="1492"/>
    </location>
</feature>
<dbReference type="Gene3D" id="2.130.10.10">
    <property type="entry name" value="YVTN repeat-like/Quinoprotein amine dehydrogenase"/>
    <property type="match status" value="2"/>
</dbReference>
<feature type="domain" description="EF-hand" evidence="3">
    <location>
        <begin position="187"/>
        <end position="222"/>
    </location>
</feature>
<reference evidence="4" key="1">
    <citation type="journal article" date="2015" name="PLoS ONE">
        <title>Comprehensive Evaluation of Toxoplasma gondii VEG and Neospora caninum LIV Genomes with Tachyzoite Stage Transcriptome and Proteome Defines Novel Transcript Features.</title>
        <authorList>
            <person name="Ramaprasad A."/>
            <person name="Mourier T."/>
            <person name="Naeem R."/>
            <person name="Malas T.B."/>
            <person name="Moussa E."/>
            <person name="Panigrahi A."/>
            <person name="Vermont S.J."/>
            <person name="Otto T.D."/>
            <person name="Wastling J."/>
            <person name="Pain A."/>
        </authorList>
    </citation>
    <scope>NUCLEOTIDE SEQUENCE</scope>
    <source>
        <strain evidence="4">Liverpool</strain>
    </source>
</reference>
<gene>
    <name evidence="4" type="ORF">BN1204_005290</name>
</gene>
<dbReference type="SMART" id="SM00320">
    <property type="entry name" value="WD40"/>
    <property type="match status" value="9"/>
</dbReference>
<organism evidence="4">
    <name type="scientific">Neospora caninum (strain Liverpool)</name>
    <dbReference type="NCBI Taxonomy" id="572307"/>
    <lineage>
        <taxon>Eukaryota</taxon>
        <taxon>Sar</taxon>
        <taxon>Alveolata</taxon>
        <taxon>Apicomplexa</taxon>
        <taxon>Conoidasida</taxon>
        <taxon>Coccidia</taxon>
        <taxon>Eucoccidiorida</taxon>
        <taxon>Eimeriorina</taxon>
        <taxon>Sarcocystidae</taxon>
        <taxon>Neospora</taxon>
    </lineage>
</organism>
<dbReference type="InterPro" id="IPR015943">
    <property type="entry name" value="WD40/YVTN_repeat-like_dom_sf"/>
</dbReference>
<sequence length="1704" mass="185134">MDRRTVVERLLKSLDASQLGDIRHEFYAADNRVTVDEYVELMLSRMDGMSRDDQQRTQTSQDIFRRSNLSSSLPEHSAAFPAFASSSPNEASAPATADSLANSARDHRMFSRDAGDWAEGSAFSTDLTGRSISDCLSSPNARRDSASLSHIFEALTEAESEEKDFARERRNREAVPRLHELGERHEEVAALLIDVFDAIDTDGAGVISWEAFANALVNQGTAQDGSSGNASDVEQYQFVGSTTLTNSHDRIEKVVYIEEIDRLFCLYYKAKEFSVVEPLHGTLDLTVSVPSGSLVDLCYIPPYSQVASIGADRSLRLWTSTAAPCKARATCKSEPNCLAFFPKTEALLVGSVDGNISVWNLQSMNLGDTKPGHDGFVNALLALPYDDNLFASASADASILLWDATRSTPLRTLKGHKKGVFSLAFSTDFSCLLSAGLDKDALVWSPCNLTKPICHLQGHPYALCGVAVVPGTPQAVTADASGALRLWDLRNFRSLQTLGSRMSSYGEMSSFCVLPPHKRIATASSRVDFYELAGGQSRAAFCTEVQGCRDALFSPDVDAILTAGKDRIQTWSAETGLPGNVLHGGRAEITAISFDVRARLLYVGDASGNIRSFNALTGAFFQAFTKHPCDVCLLCFWPASSNFLSASSDGLVMLQEQDTDRAAVRSLDFLEPLSLLAVADQSGAISLWQPSSRTAPFSQWVCVYSWENLTRFNFLLLRERDSEGEIPESEDGDEPPDPALAFSPAKQAGGSIFSSASHLSPGTADADTPRRGEVTLASRGRKGPSSGSALAAQNGGNLQRGEDRIQSPETCWRLQSPTADFPGSDASAQCEPPSLLVPGTAQPFSADTTSSPKAENTPRTLAKLSASAPKGEDARAGLSVGGRGRTRGFAEEKKRSGRGELRPQCSIPGLCFTYRRKLKVDDAEDIVVPTAVTVVRFNTVQPDKTQIYSADEKGFVRCWSLEPLLAAGRLRKPPVGPRLPRRACASPSPFSSAGLGSILAEGKADGLSARLKRNRRDRVGVISSQIQQWEKRLLSEESYSSIDTTHSASTTALSSSRTTRQEATGDSSKDRALDPFPLSFEQAARRRQSDGEERRRAEGTEKAEAQGEREEEEGRGEREARGGEGDRRRRERPAGSEAEARQRQEEANVPLFKDPSCLSNLQPGAFITQLSRGGAAEGAGEDGGEGSNRQEEKKAEESGRRDTKLEGRQTAPGDRGSSPTQQMSPATRWGSRSPKPTAEVTLLWERAAHTDAILAMHVYGSSSLSQASSSSTPDIFPESLAPSCSAPAGDKACADVPLPQLPSVRYEKDRGGEEKAIGLGGARGDTYTSPACPSQDSKAPKKRDPDGFPRTAPAETETSPPPAGALSPSPGRPAGENNAAEKETPWLLTTGADKLVKTWYGDGAPLGKLSSDSTRYWTSLGNREAHWAQRLEQAKEMLSLLAERFFLQASSSSSASSFSWSSSPSSSARWPPAERQRNLSSAASSRCVSCSVSRRRIPRHGSLKPSHAPFSPALASMESASSRLVRRAEASGKRSVFPRGEEETRQSEKPAEDQKEAGESEEPWRERSLLRGQKQREKGEQRENEKQKEERQRRKTFALPLSTGRSGDSGSEIDRGASSSRKTSREENEEAARKEKLKKNVCNMLERRIAFSAHHTRFLRGSEVAGRCASRFEGGNEEEKKEREQNKAEKRRSTRRVTERKAKG</sequence>
<feature type="compositionally biased region" description="Low complexity" evidence="2">
    <location>
        <begin position="1044"/>
        <end position="1058"/>
    </location>
</feature>
<feature type="compositionally biased region" description="Polar residues" evidence="2">
    <location>
        <begin position="842"/>
        <end position="859"/>
    </location>
</feature>
<feature type="compositionally biased region" description="Basic and acidic residues" evidence="2">
    <location>
        <begin position="1188"/>
        <end position="1207"/>
    </location>
</feature>
<evidence type="ECO:0000259" key="3">
    <source>
        <dbReference type="PROSITE" id="PS50222"/>
    </source>
</evidence>
<feature type="compositionally biased region" description="Low complexity" evidence="2">
    <location>
        <begin position="1452"/>
        <end position="1468"/>
    </location>
</feature>
<feature type="repeat" description="WD" evidence="1">
    <location>
        <begin position="456"/>
        <end position="497"/>
    </location>
</feature>
<dbReference type="PANTHER" id="PTHR19879">
    <property type="entry name" value="TRANSCRIPTION INITIATION FACTOR TFIID"/>
    <property type="match status" value="1"/>
</dbReference>
<dbReference type="InterPro" id="IPR001680">
    <property type="entry name" value="WD40_rpt"/>
</dbReference>
<feature type="compositionally biased region" description="Basic and acidic residues" evidence="2">
    <location>
        <begin position="1083"/>
        <end position="1108"/>
    </location>
</feature>
<dbReference type="PROSITE" id="PS50294">
    <property type="entry name" value="WD_REPEATS_REGION"/>
    <property type="match status" value="1"/>
</dbReference>
<feature type="compositionally biased region" description="Low complexity" evidence="2">
    <location>
        <begin position="1262"/>
        <end position="1271"/>
    </location>
</feature>
<dbReference type="SUPFAM" id="SSF50978">
    <property type="entry name" value="WD40 repeat-like"/>
    <property type="match status" value="2"/>
</dbReference>
<feature type="compositionally biased region" description="Basic and acidic residues" evidence="2">
    <location>
        <begin position="1677"/>
        <end position="1688"/>
    </location>
</feature>
<feature type="compositionally biased region" description="Polar residues" evidence="2">
    <location>
        <begin position="807"/>
        <end position="818"/>
    </location>
</feature>
<dbReference type="PANTHER" id="PTHR19879:SF9">
    <property type="entry name" value="TRANSCRIPTION INITIATION FACTOR TFIID SUBUNIT 5"/>
    <property type="match status" value="1"/>
</dbReference>
<feature type="compositionally biased region" description="Basic residues" evidence="2">
    <location>
        <begin position="1493"/>
        <end position="1502"/>
    </location>
</feature>
<feature type="compositionally biased region" description="Basic and acidic residues" evidence="2">
    <location>
        <begin position="1623"/>
        <end position="1634"/>
    </location>
</feature>
<feature type="repeat" description="WD" evidence="1">
    <location>
        <begin position="370"/>
        <end position="412"/>
    </location>
</feature>
<dbReference type="InterPro" id="IPR036322">
    <property type="entry name" value="WD40_repeat_dom_sf"/>
</dbReference>
<dbReference type="PROSITE" id="PS50082">
    <property type="entry name" value="WD_REPEATS_2"/>
    <property type="match status" value="4"/>
</dbReference>
<dbReference type="GO" id="GO:0005509">
    <property type="term" value="F:calcium ion binding"/>
    <property type="evidence" value="ECO:0007669"/>
    <property type="project" value="InterPro"/>
</dbReference>
<dbReference type="InterPro" id="IPR002048">
    <property type="entry name" value="EF_hand_dom"/>
</dbReference>
<dbReference type="Pfam" id="PF00400">
    <property type="entry name" value="WD40"/>
    <property type="match status" value="3"/>
</dbReference>
<feature type="compositionally biased region" description="Acidic residues" evidence="2">
    <location>
        <begin position="724"/>
        <end position="736"/>
    </location>
</feature>
<feature type="repeat" description="WD" evidence="1">
    <location>
        <begin position="413"/>
        <end position="445"/>
    </location>
</feature>
<evidence type="ECO:0000256" key="2">
    <source>
        <dbReference type="SAM" id="MobiDB-lite"/>
    </source>
</evidence>
<dbReference type="PROSITE" id="PS50222">
    <property type="entry name" value="EF_HAND_2"/>
    <property type="match status" value="1"/>
</dbReference>
<feature type="compositionally biased region" description="Basic and acidic residues" evidence="2">
    <location>
        <begin position="1539"/>
        <end position="1592"/>
    </location>
</feature>
<feature type="region of interest" description="Disordered" evidence="2">
    <location>
        <begin position="1262"/>
        <end position="1387"/>
    </location>
</feature>
<feature type="region of interest" description="Disordered" evidence="2">
    <location>
        <begin position="1038"/>
        <end position="1237"/>
    </location>
</feature>
<accession>A0A0F7U8E5</accession>
<feature type="compositionally biased region" description="Basic and acidic residues" evidence="2">
    <location>
        <begin position="1338"/>
        <end position="1347"/>
    </location>
</feature>
<feature type="compositionally biased region" description="Basic and acidic residues" evidence="2">
    <location>
        <begin position="888"/>
        <end position="900"/>
    </location>
</feature>
<feature type="compositionally biased region" description="Basic and acidic residues" evidence="2">
    <location>
        <begin position="1305"/>
        <end position="1316"/>
    </location>
</feature>
<feature type="compositionally biased region" description="Polar residues" evidence="2">
    <location>
        <begin position="1326"/>
        <end position="1337"/>
    </location>
</feature>
<dbReference type="EMBL" id="LN714476">
    <property type="protein sequence ID" value="CEL64647.1"/>
    <property type="molecule type" value="Genomic_DNA"/>
</dbReference>
<protein>
    <submittedName>
        <fullName evidence="4">NB-ARC domain protein, related</fullName>
    </submittedName>
</protein>
<feature type="region of interest" description="Disordered" evidence="2">
    <location>
        <begin position="723"/>
        <end position="745"/>
    </location>
</feature>
<feature type="region of interest" description="Disordered" evidence="2">
    <location>
        <begin position="776"/>
        <end position="900"/>
    </location>
</feature>
<proteinExistence type="predicted"/>
<keyword evidence="1" id="KW-0853">WD repeat</keyword>
<feature type="compositionally biased region" description="Low complexity" evidence="2">
    <location>
        <begin position="1349"/>
        <end position="1375"/>
    </location>
</feature>
<evidence type="ECO:0000256" key="1">
    <source>
        <dbReference type="PROSITE-ProRule" id="PRU00221"/>
    </source>
</evidence>
<feature type="compositionally biased region" description="Basic and acidic residues" evidence="2">
    <location>
        <begin position="1115"/>
        <end position="1146"/>
    </location>
</feature>
<evidence type="ECO:0000313" key="4">
    <source>
        <dbReference type="EMBL" id="CEL64647.1"/>
    </source>
</evidence>
<feature type="region of interest" description="Disordered" evidence="2">
    <location>
        <begin position="1452"/>
        <end position="1638"/>
    </location>
</feature>
<name>A0A0F7U8E5_NEOCL</name>